<dbReference type="SUPFAM" id="SSF69318">
    <property type="entry name" value="Integrin alpha N-terminal domain"/>
    <property type="match status" value="2"/>
</dbReference>
<dbReference type="PANTHER" id="PTHR46580:SF4">
    <property type="entry name" value="ATP_GTP-BINDING PROTEIN"/>
    <property type="match status" value="1"/>
</dbReference>
<organism evidence="2 3">
    <name type="scientific">Psychrosphaera algicola</name>
    <dbReference type="NCBI Taxonomy" id="3023714"/>
    <lineage>
        <taxon>Bacteria</taxon>
        <taxon>Pseudomonadati</taxon>
        <taxon>Pseudomonadota</taxon>
        <taxon>Gammaproteobacteria</taxon>
        <taxon>Alteromonadales</taxon>
        <taxon>Pseudoalteromonadaceae</taxon>
        <taxon>Psychrosphaera</taxon>
    </lineage>
</organism>
<evidence type="ECO:0000313" key="2">
    <source>
        <dbReference type="EMBL" id="MDC2889229.1"/>
    </source>
</evidence>
<protein>
    <submittedName>
        <fullName evidence="2">CRTAC1 family protein</fullName>
    </submittedName>
</protein>
<dbReference type="Pfam" id="PF13517">
    <property type="entry name" value="FG-GAP_3"/>
    <property type="match status" value="3"/>
</dbReference>
<gene>
    <name evidence="2" type="ORF">PN838_11190</name>
</gene>
<dbReference type="RefSeq" id="WP_272180712.1">
    <property type="nucleotide sequence ID" value="NZ_JAQOMS010000002.1"/>
</dbReference>
<evidence type="ECO:0000256" key="1">
    <source>
        <dbReference type="ARBA" id="ARBA00022729"/>
    </source>
</evidence>
<sequence length="525" mass="57952">MGDYDNDGDLDIMVALGGANGTSPTSYALLQNNNGVFENVAVEVGINTPARGRAPRWVDFDLDGDLDVMLANAKTPNNDGPIQLFYRNMGDGTFTQARVPGVESQNSERVLITDVNGDQIDDLVMYSPLSIWQGNGNFTFTNVTNTLLPEELRNVWGINAITDVDVDNDGNLDLYLAFGKTHYQLSRKSIDFNPTNGELNIHDDGEKGTTLIDFTAQGAVTLSDLGLTYRQWNGDYPIFLGQDKTRHVVKAEGFQPNQLPAEMLNADETLTINQDDATGWAEERSVNGLYIGHTGDGNWKAEWVRDQDIYWNVSFTLTNLSDVSYDWTPNNRNGQDYLLLNQGGKFVDASADWNIPKGGDHWGVTHGDFNNDGWNDLFVYRYGFLQERISDLLLLNTGDNSFVTTHMHGAFDITDNGHGDMGQAFDFDKDGSVDMLSGSEEGGHWYLWQNKSINDNNYLLVDVGYSPLKNVDSMSAEIIVTLDSDITYKKRVGSAGEVFSAGVIDTVHFGLGKASNVSSVQSEMA</sequence>
<dbReference type="EMBL" id="JAQOMS010000002">
    <property type="protein sequence ID" value="MDC2889229.1"/>
    <property type="molecule type" value="Genomic_DNA"/>
</dbReference>
<name>A0ABT5FCF4_9GAMM</name>
<reference evidence="2 3" key="1">
    <citation type="submission" date="2023-01" db="EMBL/GenBank/DDBJ databases">
        <title>Psychrosphaera sp. nov., isolated from marine algae.</title>
        <authorList>
            <person name="Bayburt H."/>
            <person name="Choi B.J."/>
            <person name="Kim J.M."/>
            <person name="Choi D.G."/>
            <person name="Jeon C.O."/>
        </authorList>
    </citation>
    <scope>NUCLEOTIDE SEQUENCE [LARGE SCALE GENOMIC DNA]</scope>
    <source>
        <strain evidence="2 3">G1-22</strain>
    </source>
</reference>
<keyword evidence="3" id="KW-1185">Reference proteome</keyword>
<dbReference type="Gene3D" id="2.130.10.130">
    <property type="entry name" value="Integrin alpha, N-terminal"/>
    <property type="match status" value="1"/>
</dbReference>
<comment type="caution">
    <text evidence="2">The sequence shown here is derived from an EMBL/GenBank/DDBJ whole genome shotgun (WGS) entry which is preliminary data.</text>
</comment>
<dbReference type="Proteomes" id="UP001528411">
    <property type="component" value="Unassembled WGS sequence"/>
</dbReference>
<dbReference type="InterPro" id="IPR028994">
    <property type="entry name" value="Integrin_alpha_N"/>
</dbReference>
<proteinExistence type="predicted"/>
<evidence type="ECO:0000313" key="3">
    <source>
        <dbReference type="Proteomes" id="UP001528411"/>
    </source>
</evidence>
<accession>A0ABT5FCF4</accession>
<keyword evidence="1" id="KW-0732">Signal</keyword>
<dbReference type="PANTHER" id="PTHR46580">
    <property type="entry name" value="SENSOR KINASE-RELATED"/>
    <property type="match status" value="1"/>
</dbReference>
<dbReference type="InterPro" id="IPR013517">
    <property type="entry name" value="FG-GAP"/>
</dbReference>